<comment type="caution">
    <text evidence="1">The sequence shown here is derived from an EMBL/GenBank/DDBJ whole genome shotgun (WGS) entry which is preliminary data.</text>
</comment>
<dbReference type="Proteomes" id="UP001162483">
    <property type="component" value="Unassembled WGS sequence"/>
</dbReference>
<sequence length="58" mass="6610">MSLAAECRIDWSGDSVRLGRPVRECTSCLVVSGVRNVRILEMLWRWSLQDLDSSWNVG</sequence>
<keyword evidence="2" id="KW-1185">Reference proteome</keyword>
<protein>
    <submittedName>
        <fullName evidence="1">Uncharacterized protein</fullName>
    </submittedName>
</protein>
<accession>A0ABN9G5X9</accession>
<dbReference type="EMBL" id="CATNWA010018029">
    <property type="protein sequence ID" value="CAI9604783.1"/>
    <property type="molecule type" value="Genomic_DNA"/>
</dbReference>
<organism evidence="1 2">
    <name type="scientific">Staurois parvus</name>
    <dbReference type="NCBI Taxonomy" id="386267"/>
    <lineage>
        <taxon>Eukaryota</taxon>
        <taxon>Metazoa</taxon>
        <taxon>Chordata</taxon>
        <taxon>Craniata</taxon>
        <taxon>Vertebrata</taxon>
        <taxon>Euteleostomi</taxon>
        <taxon>Amphibia</taxon>
        <taxon>Batrachia</taxon>
        <taxon>Anura</taxon>
        <taxon>Neobatrachia</taxon>
        <taxon>Ranoidea</taxon>
        <taxon>Ranidae</taxon>
        <taxon>Staurois</taxon>
    </lineage>
</organism>
<evidence type="ECO:0000313" key="2">
    <source>
        <dbReference type="Proteomes" id="UP001162483"/>
    </source>
</evidence>
<evidence type="ECO:0000313" key="1">
    <source>
        <dbReference type="EMBL" id="CAI9604783.1"/>
    </source>
</evidence>
<name>A0ABN9G5X9_9NEOB</name>
<proteinExistence type="predicted"/>
<gene>
    <name evidence="1" type="ORF">SPARVUS_LOCUS13508841</name>
</gene>
<reference evidence="1" key="1">
    <citation type="submission" date="2023-05" db="EMBL/GenBank/DDBJ databases">
        <authorList>
            <person name="Stuckert A."/>
        </authorList>
    </citation>
    <scope>NUCLEOTIDE SEQUENCE</scope>
</reference>